<keyword evidence="1" id="KW-0732">Signal</keyword>
<dbReference type="PANTHER" id="PTHR45184">
    <property type="entry name" value="DNAJ PROTEIN ERDJ3A"/>
    <property type="match status" value="1"/>
</dbReference>
<dbReference type="Proteomes" id="UP000001460">
    <property type="component" value="Unassembled WGS sequence"/>
</dbReference>
<dbReference type="OMA" id="FCYINNE"/>
<dbReference type="OrthoDB" id="427280at2759"/>
<proteinExistence type="predicted"/>
<dbReference type="STRING" id="441375.B6AEL0"/>
<dbReference type="SUPFAM" id="SSF52833">
    <property type="entry name" value="Thioredoxin-like"/>
    <property type="match status" value="2"/>
</dbReference>
<dbReference type="AlphaFoldDB" id="B6AEL0"/>
<dbReference type="CDD" id="cd02961">
    <property type="entry name" value="PDI_a_family"/>
    <property type="match status" value="1"/>
</dbReference>
<evidence type="ECO:0000313" key="2">
    <source>
        <dbReference type="EMBL" id="EEA06627.1"/>
    </source>
</evidence>
<accession>B6AEL0</accession>
<feature type="chain" id="PRO_5002839642" description="Thioredoxin domain-containing protein" evidence="1">
    <location>
        <begin position="21"/>
        <end position="438"/>
    </location>
</feature>
<dbReference type="VEuPathDB" id="CryptoDB:CMU_013010"/>
<sequence length="438" mass="49783">MLKIKKIAAIFLAMCTACIASTGVLDPMQHDIQILTSSNFDTMLSKLRKNYVVTVFFYSSNNKDSVSNLLGWYNTAAKELKGIIKVTAIDCTEFKKFCEKQGYLDKLIIYPVLPIPNFEYIGDKNEKSFKNQVLRFVPKDKVTTLSSVNDKEAKLVKIEEFLTIHISVPKVLIFSEKSTPPVIIHALANEFDKKLLFGFIPNCSTNENSISISKKYKINKFPHIMVYKSEFKKPEVYKGKIEFASLFEYLNVYAETFVMGGGFSDHDGSQSALARPWLEQSIPELTGLSYGDICSKHKTFCVIYLKNGEELTSDEQTMLEELKELFTPHISGRGTNFRWMWMDVSIETEFYKLFKGNDDQIKLPSAVILGTNKRLKFTLLPRDLEGELQIANKDTIKDLLDKVMGGDARFINIPGQKLPTFTKRAANGSRISNHKDEL</sequence>
<dbReference type="InterPro" id="IPR036249">
    <property type="entry name" value="Thioredoxin-like_sf"/>
</dbReference>
<evidence type="ECO:0000313" key="3">
    <source>
        <dbReference type="Proteomes" id="UP000001460"/>
    </source>
</evidence>
<evidence type="ECO:0008006" key="4">
    <source>
        <dbReference type="Google" id="ProtNLM"/>
    </source>
</evidence>
<dbReference type="PANTHER" id="PTHR45184:SF1">
    <property type="entry name" value="DNAJ PROTEIN ERDJ3A"/>
    <property type="match status" value="1"/>
</dbReference>
<dbReference type="Gene3D" id="3.40.30.10">
    <property type="entry name" value="Glutaredoxin"/>
    <property type="match status" value="2"/>
</dbReference>
<organism evidence="2 3">
    <name type="scientific">Cryptosporidium muris (strain RN66)</name>
    <dbReference type="NCBI Taxonomy" id="441375"/>
    <lineage>
        <taxon>Eukaryota</taxon>
        <taxon>Sar</taxon>
        <taxon>Alveolata</taxon>
        <taxon>Apicomplexa</taxon>
        <taxon>Conoidasida</taxon>
        <taxon>Coccidia</taxon>
        <taxon>Eucoccidiorida</taxon>
        <taxon>Eimeriorina</taxon>
        <taxon>Cryptosporidiidae</taxon>
        <taxon>Cryptosporidium</taxon>
    </lineage>
</organism>
<feature type="signal peptide" evidence="1">
    <location>
        <begin position="1"/>
        <end position="20"/>
    </location>
</feature>
<dbReference type="eggNOG" id="ENOG502RZ0Z">
    <property type="taxonomic scope" value="Eukaryota"/>
</dbReference>
<reference evidence="2" key="1">
    <citation type="submission" date="2008-06" db="EMBL/GenBank/DDBJ databases">
        <authorList>
            <person name="Lorenzi H."/>
            <person name="Inman J."/>
            <person name="Miller J."/>
            <person name="Schobel S."/>
            <person name="Amedeo P."/>
            <person name="Caler E.V."/>
            <person name="da Silva J."/>
        </authorList>
    </citation>
    <scope>NUCLEOTIDE SEQUENCE [LARGE SCALE GENOMIC DNA]</scope>
    <source>
        <strain evidence="2">RN66</strain>
    </source>
</reference>
<keyword evidence="3" id="KW-1185">Reference proteome</keyword>
<dbReference type="GeneID" id="6996049"/>
<gene>
    <name evidence="2" type="ORF">CMU_013010</name>
</gene>
<protein>
    <recommendedName>
        <fullName evidence="4">Thioredoxin domain-containing protein</fullName>
    </recommendedName>
</protein>
<dbReference type="InterPro" id="IPR052842">
    <property type="entry name" value="ER_Co-chaperone"/>
</dbReference>
<name>B6AEL0_CRYMR</name>
<evidence type="ECO:0000256" key="1">
    <source>
        <dbReference type="SAM" id="SignalP"/>
    </source>
</evidence>
<dbReference type="EMBL" id="DS989730">
    <property type="protein sequence ID" value="EEA06627.1"/>
    <property type="molecule type" value="Genomic_DNA"/>
</dbReference>
<dbReference type="RefSeq" id="XP_002140976.1">
    <property type="nucleotide sequence ID" value="XM_002140940.1"/>
</dbReference>